<name>A0A6J6AJZ0_9ZZZZ</name>
<evidence type="ECO:0000313" key="7">
    <source>
        <dbReference type="EMBL" id="CAB4799217.1"/>
    </source>
</evidence>
<dbReference type="InterPro" id="IPR037401">
    <property type="entry name" value="SnoaL-like"/>
</dbReference>
<dbReference type="InterPro" id="IPR032710">
    <property type="entry name" value="NTF2-like_dom_sf"/>
</dbReference>
<dbReference type="Gene3D" id="3.10.450.50">
    <property type="match status" value="1"/>
</dbReference>
<dbReference type="EMBL" id="CAFBNJ010000080">
    <property type="protein sequence ID" value="CAB4959691.1"/>
    <property type="molecule type" value="Genomic_DNA"/>
</dbReference>
<dbReference type="EMBL" id="CAEZXY010000157">
    <property type="protein sequence ID" value="CAB4725590.1"/>
    <property type="molecule type" value="Genomic_DNA"/>
</dbReference>
<evidence type="ECO:0000313" key="9">
    <source>
        <dbReference type="EMBL" id="CAB4959691.1"/>
    </source>
</evidence>
<gene>
    <name evidence="4" type="ORF">UFOPK1762_01818</name>
    <name evidence="5" type="ORF">UFOPK1906_01807</name>
    <name evidence="6" type="ORF">UFOPK2624_02010</name>
    <name evidence="7" type="ORF">UFOPK2969_01372</name>
    <name evidence="8" type="ORF">UFOPK3010_00615</name>
    <name evidence="2" type="ORF">UFOPK3331_02001</name>
    <name evidence="9" type="ORF">UFOPK3785_01396</name>
    <name evidence="10" type="ORF">UFOPK3927_01631</name>
    <name evidence="3" type="ORF">UFOPK4201_00433</name>
</gene>
<dbReference type="EMBL" id="CAEUNJ010000013">
    <property type="protein sequence ID" value="CAB4370804.1"/>
    <property type="molecule type" value="Genomic_DNA"/>
</dbReference>
<dbReference type="EMBL" id="CAEZVC010000167">
    <property type="protein sequence ID" value="CAB4636503.1"/>
    <property type="molecule type" value="Genomic_DNA"/>
</dbReference>
<evidence type="ECO:0000313" key="3">
    <source>
        <dbReference type="EMBL" id="CAB4370804.1"/>
    </source>
</evidence>
<protein>
    <submittedName>
        <fullName evidence="3">Unannotated protein</fullName>
    </submittedName>
</protein>
<evidence type="ECO:0000313" key="6">
    <source>
        <dbReference type="EMBL" id="CAB4725590.1"/>
    </source>
</evidence>
<evidence type="ECO:0000313" key="5">
    <source>
        <dbReference type="EMBL" id="CAB4636503.1"/>
    </source>
</evidence>
<evidence type="ECO:0000313" key="10">
    <source>
        <dbReference type="EMBL" id="CAB4996684.1"/>
    </source>
</evidence>
<proteinExistence type="predicted"/>
<organism evidence="3">
    <name type="scientific">freshwater metagenome</name>
    <dbReference type="NCBI Taxonomy" id="449393"/>
    <lineage>
        <taxon>unclassified sequences</taxon>
        <taxon>metagenomes</taxon>
        <taxon>ecological metagenomes</taxon>
    </lineage>
</organism>
<dbReference type="SUPFAM" id="SSF54427">
    <property type="entry name" value="NTF2-like"/>
    <property type="match status" value="1"/>
</dbReference>
<dbReference type="Pfam" id="PF13577">
    <property type="entry name" value="SnoaL_4"/>
    <property type="match status" value="1"/>
</dbReference>
<dbReference type="EMBL" id="CAFAAM010000064">
    <property type="protein sequence ID" value="CAB4801196.1"/>
    <property type="molecule type" value="Genomic_DNA"/>
</dbReference>
<evidence type="ECO:0000313" key="4">
    <source>
        <dbReference type="EMBL" id="CAB4599256.1"/>
    </source>
</evidence>
<dbReference type="EMBL" id="CAFAAD010000116">
    <property type="protein sequence ID" value="CAB4799217.1"/>
    <property type="molecule type" value="Genomic_DNA"/>
</dbReference>
<feature type="domain" description="SnoaL-like" evidence="1">
    <location>
        <begin position="10"/>
        <end position="136"/>
    </location>
</feature>
<dbReference type="AlphaFoldDB" id="A0A6J6AJZ0"/>
<evidence type="ECO:0000313" key="2">
    <source>
        <dbReference type="EMBL" id="CAB4346822.1"/>
    </source>
</evidence>
<evidence type="ECO:0000259" key="1">
    <source>
        <dbReference type="Pfam" id="PF13577"/>
    </source>
</evidence>
<reference evidence="3" key="1">
    <citation type="submission" date="2020-05" db="EMBL/GenBank/DDBJ databases">
        <authorList>
            <person name="Chiriac C."/>
            <person name="Salcher M."/>
            <person name="Ghai R."/>
            <person name="Kavagutti S V."/>
        </authorList>
    </citation>
    <scope>NUCLEOTIDE SEQUENCE</scope>
</reference>
<dbReference type="EMBL" id="CAEZTY010000108">
    <property type="protein sequence ID" value="CAB4599256.1"/>
    <property type="molecule type" value="Genomic_DNA"/>
</dbReference>
<dbReference type="EMBL" id="CAFBOK010000237">
    <property type="protein sequence ID" value="CAB4996684.1"/>
    <property type="molecule type" value="Genomic_DNA"/>
</dbReference>
<dbReference type="EMBL" id="CAESAL010000128">
    <property type="protein sequence ID" value="CAB4346822.1"/>
    <property type="molecule type" value="Genomic_DNA"/>
</dbReference>
<accession>A0A6J6AJZ0</accession>
<evidence type="ECO:0000313" key="8">
    <source>
        <dbReference type="EMBL" id="CAB4801196.1"/>
    </source>
</evidence>
<sequence>MGSGRSPGEQAADEWAVRNVIVRLAQYADGLGSCEQYADLFTVDAEWLMPNAPRHGRADILEGSLARRAEGGVGPGSNTRHIVASTAVEFTSDDEAVADSYWVYYVETTTTPKVTVVGHYHDFLVRTEDGWKMARREITFG</sequence>